<dbReference type="InterPro" id="IPR006164">
    <property type="entry name" value="DNA_bd_Ku70/Ku80"/>
</dbReference>
<dbReference type="SUPFAM" id="SSF100939">
    <property type="entry name" value="SPOC domain-like"/>
    <property type="match status" value="1"/>
</dbReference>
<dbReference type="InterPro" id="IPR036465">
    <property type="entry name" value="vWFA_dom_sf"/>
</dbReference>
<evidence type="ECO:0000256" key="9">
    <source>
        <dbReference type="ARBA" id="ARBA00023172"/>
    </source>
</evidence>
<keyword evidence="3" id="KW-0547">Nucleotide-binding</keyword>
<keyword evidence="4" id="KW-0227">DNA damage</keyword>
<dbReference type="Gene3D" id="1.10.1600.10">
    <property type="match status" value="1"/>
</dbReference>
<proteinExistence type="inferred from homology"/>
<keyword evidence="6" id="KW-0347">Helicase</keyword>
<dbReference type="GO" id="GO:0043564">
    <property type="term" value="C:Ku70:Ku80 complex"/>
    <property type="evidence" value="ECO:0007669"/>
    <property type="project" value="InterPro"/>
</dbReference>
<comment type="similarity">
    <text evidence="2">Belongs to the ku80 family.</text>
</comment>
<keyword evidence="11" id="KW-0539">Nucleus</keyword>
<evidence type="ECO:0000313" key="14">
    <source>
        <dbReference type="Proteomes" id="UP000050794"/>
    </source>
</evidence>
<dbReference type="GO" id="GO:0004386">
    <property type="term" value="F:helicase activity"/>
    <property type="evidence" value="ECO:0007669"/>
    <property type="project" value="UniProtKB-KW"/>
</dbReference>
<dbReference type="GO" id="GO:0003690">
    <property type="term" value="F:double-stranded DNA binding"/>
    <property type="evidence" value="ECO:0007669"/>
    <property type="project" value="TreeGrafter"/>
</dbReference>
<dbReference type="Pfam" id="PF02735">
    <property type="entry name" value="Ku"/>
    <property type="match status" value="1"/>
</dbReference>
<dbReference type="InterPro" id="IPR005161">
    <property type="entry name" value="Ku_N"/>
</dbReference>
<evidence type="ECO:0000256" key="4">
    <source>
        <dbReference type="ARBA" id="ARBA00022763"/>
    </source>
</evidence>
<gene>
    <name evidence="13" type="ORF">TCNE_LOCUS14665</name>
</gene>
<keyword evidence="9" id="KW-0233">DNA recombination</keyword>
<evidence type="ECO:0000256" key="3">
    <source>
        <dbReference type="ARBA" id="ARBA00022741"/>
    </source>
</evidence>
<dbReference type="Gene3D" id="3.40.50.410">
    <property type="entry name" value="von Willebrand factor, type A domain"/>
    <property type="match status" value="1"/>
</dbReference>
<organism evidence="14 15">
    <name type="scientific">Toxocara canis</name>
    <name type="common">Canine roundworm</name>
    <dbReference type="NCBI Taxonomy" id="6265"/>
    <lineage>
        <taxon>Eukaryota</taxon>
        <taxon>Metazoa</taxon>
        <taxon>Ecdysozoa</taxon>
        <taxon>Nematoda</taxon>
        <taxon>Chromadorea</taxon>
        <taxon>Rhabditida</taxon>
        <taxon>Spirurina</taxon>
        <taxon>Ascaridomorpha</taxon>
        <taxon>Ascaridoidea</taxon>
        <taxon>Toxocaridae</taxon>
        <taxon>Toxocara</taxon>
    </lineage>
</organism>
<evidence type="ECO:0000256" key="11">
    <source>
        <dbReference type="ARBA" id="ARBA00023242"/>
    </source>
</evidence>
<evidence type="ECO:0000256" key="10">
    <source>
        <dbReference type="ARBA" id="ARBA00023204"/>
    </source>
</evidence>
<evidence type="ECO:0000256" key="1">
    <source>
        <dbReference type="ARBA" id="ARBA00004123"/>
    </source>
</evidence>
<dbReference type="PANTHER" id="PTHR12604">
    <property type="entry name" value="KU AUTOANTIGEN DNA HELICASE"/>
    <property type="match status" value="1"/>
</dbReference>
<keyword evidence="10" id="KW-0234">DNA repair</keyword>
<dbReference type="GO" id="GO:0005524">
    <property type="term" value="F:ATP binding"/>
    <property type="evidence" value="ECO:0007669"/>
    <property type="project" value="UniProtKB-KW"/>
</dbReference>
<evidence type="ECO:0000256" key="5">
    <source>
        <dbReference type="ARBA" id="ARBA00022801"/>
    </source>
</evidence>
<sequence>MSDDDEATFKRSKKTSKHECTVVLLDVGSNMAAPEAGSERCALDLAKEVLDWILTRKIFSKSPDEFTLILFGSDETRNSFASGTENIYFCEEEMQTAKIDWLKLIDKEVKPSKHVQGDFIAALIVAVDYMRSCLEGAQENEITGRNILLLTNLAGYVEDDLASDSSDAIAIANGMKALDVNFSVIGPSVRSWGDGGDERIRTSGDISPTKDDVKMEIGERILSDIAKRVDGVIYTFKEALPMLQHFVPRKVNIRGQRFFLELGEDLKLPLVLFKKNQEPDMKMNFAKMDQTSGAEVKRQTIYERPVGDDSTQNAALPASNSGPQVLRKEDVIKGYTFGSTVVPFNDEDEKEYGWKRESRCMKLLQFSKRSDILEHYLMDGGVYYCIPPANDQEGATAVSALVRAMLEEDSVALVRYVYNAASSPRIMALFPRTSRKGVDMLMGILLPFYEDFRGLEFPPIDDDLYKPKAEQMRAVEALVDAMDLSKSYLDPETGEYGEDLRPRNVPNPKLQRVCEAMKHRALHPGEELPEFKSHILNQLFEPRPSLLKLASEPLAWIKKSFVLQEVPSRKRKGNFNEDPLSIDAFPSFGEDGSSLPADGRFIGVDEVKVEGDTKTEDIVKTEE</sequence>
<dbReference type="InterPro" id="IPR016194">
    <property type="entry name" value="SPOC-like_C_dom_sf"/>
</dbReference>
<dbReference type="Gene3D" id="2.40.290.10">
    <property type="match status" value="1"/>
</dbReference>
<evidence type="ECO:0000313" key="15">
    <source>
        <dbReference type="WBParaSite" id="TCNE_0001466501-mRNA-1"/>
    </source>
</evidence>
<evidence type="ECO:0000256" key="6">
    <source>
        <dbReference type="ARBA" id="ARBA00022806"/>
    </source>
</evidence>
<dbReference type="InterPro" id="IPR024193">
    <property type="entry name" value="Ku80"/>
</dbReference>
<accession>A0A183V1P5</accession>
<keyword evidence="7" id="KW-0067">ATP-binding</keyword>
<reference evidence="13 14" key="2">
    <citation type="submission" date="2018-11" db="EMBL/GenBank/DDBJ databases">
        <authorList>
            <consortium name="Pathogen Informatics"/>
        </authorList>
    </citation>
    <scope>NUCLEOTIDE SEQUENCE [LARGE SCALE GENOMIC DNA]</scope>
</reference>
<dbReference type="FunFam" id="1.10.1600.10:FF:000002">
    <property type="entry name" value="X-ray repair cross-complementing protein 5"/>
    <property type="match status" value="1"/>
</dbReference>
<dbReference type="AlphaFoldDB" id="A0A183V1P5"/>
<dbReference type="SMART" id="SM00559">
    <property type="entry name" value="Ku78"/>
    <property type="match status" value="1"/>
</dbReference>
<evidence type="ECO:0000256" key="2">
    <source>
        <dbReference type="ARBA" id="ARBA00007726"/>
    </source>
</evidence>
<keyword evidence="5" id="KW-0378">Hydrolase</keyword>
<dbReference type="PANTHER" id="PTHR12604:SF4">
    <property type="entry name" value="X-RAY REPAIR CROSS-COMPLEMENTING PROTEIN 5"/>
    <property type="match status" value="1"/>
</dbReference>
<dbReference type="GO" id="GO:0006303">
    <property type="term" value="P:double-strand break repair via nonhomologous end joining"/>
    <property type="evidence" value="ECO:0007669"/>
    <property type="project" value="InterPro"/>
</dbReference>
<dbReference type="EMBL" id="UYWY01022376">
    <property type="protein sequence ID" value="VDM45986.1"/>
    <property type="molecule type" value="Genomic_DNA"/>
</dbReference>
<dbReference type="Pfam" id="PF03731">
    <property type="entry name" value="Ku_N"/>
    <property type="match status" value="1"/>
</dbReference>
<name>A0A183V1P5_TOXCA</name>
<feature type="domain" description="Ku" evidence="12">
    <location>
        <begin position="323"/>
        <end position="463"/>
    </location>
</feature>
<dbReference type="GO" id="GO:0000723">
    <property type="term" value="P:telomere maintenance"/>
    <property type="evidence" value="ECO:0007669"/>
    <property type="project" value="InterPro"/>
</dbReference>
<dbReference type="GO" id="GO:0003684">
    <property type="term" value="F:damaged DNA binding"/>
    <property type="evidence" value="ECO:0007669"/>
    <property type="project" value="InterPro"/>
</dbReference>
<dbReference type="WBParaSite" id="TCNE_0001466501-mRNA-1">
    <property type="protein sequence ID" value="TCNE_0001466501-mRNA-1"/>
    <property type="gene ID" value="TCNE_0001466501"/>
</dbReference>
<evidence type="ECO:0000259" key="12">
    <source>
        <dbReference type="SMART" id="SM00559"/>
    </source>
</evidence>
<keyword evidence="14" id="KW-1185">Reference proteome</keyword>
<comment type="subcellular location">
    <subcellularLocation>
        <location evidence="1">Nucleus</location>
    </subcellularLocation>
</comment>
<evidence type="ECO:0000313" key="13">
    <source>
        <dbReference type="EMBL" id="VDM45986.1"/>
    </source>
</evidence>
<reference evidence="15" key="1">
    <citation type="submission" date="2016-06" db="UniProtKB">
        <authorList>
            <consortium name="WormBaseParasite"/>
        </authorList>
    </citation>
    <scope>IDENTIFICATION</scope>
</reference>
<evidence type="ECO:0000256" key="8">
    <source>
        <dbReference type="ARBA" id="ARBA00023125"/>
    </source>
</evidence>
<protein>
    <submittedName>
        <fullName evidence="15">Ku domain-containing protein</fullName>
    </submittedName>
</protein>
<dbReference type="GO" id="GO:0006310">
    <property type="term" value="P:DNA recombination"/>
    <property type="evidence" value="ECO:0007669"/>
    <property type="project" value="UniProtKB-KW"/>
</dbReference>
<dbReference type="Proteomes" id="UP000050794">
    <property type="component" value="Unassembled WGS sequence"/>
</dbReference>
<dbReference type="CDD" id="cd00873">
    <property type="entry name" value="KU80"/>
    <property type="match status" value="1"/>
</dbReference>
<evidence type="ECO:0000256" key="7">
    <source>
        <dbReference type="ARBA" id="ARBA00022840"/>
    </source>
</evidence>
<dbReference type="SUPFAM" id="SSF53300">
    <property type="entry name" value="vWA-like"/>
    <property type="match status" value="1"/>
</dbReference>
<dbReference type="GO" id="GO:0016787">
    <property type="term" value="F:hydrolase activity"/>
    <property type="evidence" value="ECO:0007669"/>
    <property type="project" value="UniProtKB-KW"/>
</dbReference>
<dbReference type="GO" id="GO:0042162">
    <property type="term" value="F:telomeric DNA binding"/>
    <property type="evidence" value="ECO:0007669"/>
    <property type="project" value="InterPro"/>
</dbReference>
<keyword evidence="8" id="KW-0238">DNA-binding</keyword>